<feature type="transmembrane region" description="Helical" evidence="1">
    <location>
        <begin position="23"/>
        <end position="42"/>
    </location>
</feature>
<keyword evidence="1" id="KW-1133">Transmembrane helix</keyword>
<name>A0ABP3NML3_9GAMM</name>
<keyword evidence="1" id="KW-0812">Transmembrane</keyword>
<evidence type="ECO:0000256" key="1">
    <source>
        <dbReference type="SAM" id="Phobius"/>
    </source>
</evidence>
<proteinExistence type="predicted"/>
<organism evidence="2 3">
    <name type="scientific">Rheinheimera aquimaris</name>
    <dbReference type="NCBI Taxonomy" id="412437"/>
    <lineage>
        <taxon>Bacteria</taxon>
        <taxon>Pseudomonadati</taxon>
        <taxon>Pseudomonadota</taxon>
        <taxon>Gammaproteobacteria</taxon>
        <taxon>Chromatiales</taxon>
        <taxon>Chromatiaceae</taxon>
        <taxon>Rheinheimera</taxon>
    </lineage>
</organism>
<sequence>MIVEEVMGTIQIIQRKRMNTPKAIIVGATILAFSIIISPVLLQKYKMIQCVSAYEQLHKVPSDSSELTCMQYIK</sequence>
<dbReference type="EMBL" id="BAAAEO010000002">
    <property type="protein sequence ID" value="GAA0548836.1"/>
    <property type="molecule type" value="Genomic_DNA"/>
</dbReference>
<protein>
    <submittedName>
        <fullName evidence="2">Uncharacterized protein</fullName>
    </submittedName>
</protein>
<keyword evidence="3" id="KW-1185">Reference proteome</keyword>
<evidence type="ECO:0000313" key="2">
    <source>
        <dbReference type="EMBL" id="GAA0548836.1"/>
    </source>
</evidence>
<reference evidence="3" key="1">
    <citation type="journal article" date="2019" name="Int. J. Syst. Evol. Microbiol.">
        <title>The Global Catalogue of Microorganisms (GCM) 10K type strain sequencing project: providing services to taxonomists for standard genome sequencing and annotation.</title>
        <authorList>
            <consortium name="The Broad Institute Genomics Platform"/>
            <consortium name="The Broad Institute Genome Sequencing Center for Infectious Disease"/>
            <person name="Wu L."/>
            <person name="Ma J."/>
        </authorList>
    </citation>
    <scope>NUCLEOTIDE SEQUENCE [LARGE SCALE GENOMIC DNA]</scope>
    <source>
        <strain evidence="3">JCM 14331</strain>
    </source>
</reference>
<gene>
    <name evidence="2" type="ORF">GCM10009098_15540</name>
</gene>
<accession>A0ABP3NML3</accession>
<evidence type="ECO:0000313" key="3">
    <source>
        <dbReference type="Proteomes" id="UP001501169"/>
    </source>
</evidence>
<keyword evidence="1" id="KW-0472">Membrane</keyword>
<comment type="caution">
    <text evidence="2">The sequence shown here is derived from an EMBL/GenBank/DDBJ whole genome shotgun (WGS) entry which is preliminary data.</text>
</comment>
<dbReference type="Proteomes" id="UP001501169">
    <property type="component" value="Unassembled WGS sequence"/>
</dbReference>